<sequence>MIYVAGIQLLSGARATWAIVPQVGDLTRVDAGFSTSLGGFSSKWSTNGTEFRLEISTPEGTTGTVGLSFPGNYTSAVLSGTNLDGVVVTADDWGKYWIEDLAGGDREFVVVGV</sequence>
<dbReference type="PANTHER" id="PTHR34987">
    <property type="entry name" value="C, PUTATIVE (AFU_ORTHOLOGUE AFUA_3G02880)-RELATED"/>
    <property type="match status" value="1"/>
</dbReference>
<evidence type="ECO:0000313" key="2">
    <source>
        <dbReference type="EMBL" id="PIL35388.1"/>
    </source>
</evidence>
<proteinExistence type="predicted"/>
<dbReference type="Gene3D" id="2.60.420.10">
    <property type="entry name" value="Maltose phosphorylase, domain 3"/>
    <property type="match status" value="1"/>
</dbReference>
<dbReference type="OrthoDB" id="10036721at2759"/>
<dbReference type="PANTHER" id="PTHR34987:SF6">
    <property type="entry name" value="ALPHA-L-RHAMNOSIDASE SIX-HAIRPIN GLYCOSIDASE DOMAIN-CONTAINING PROTEIN"/>
    <property type="match status" value="1"/>
</dbReference>
<organism evidence="2 3">
    <name type="scientific">Ganoderma sinense ZZ0214-1</name>
    <dbReference type="NCBI Taxonomy" id="1077348"/>
    <lineage>
        <taxon>Eukaryota</taxon>
        <taxon>Fungi</taxon>
        <taxon>Dikarya</taxon>
        <taxon>Basidiomycota</taxon>
        <taxon>Agaricomycotina</taxon>
        <taxon>Agaricomycetes</taxon>
        <taxon>Polyporales</taxon>
        <taxon>Polyporaceae</taxon>
        <taxon>Ganoderma</taxon>
    </lineage>
</organism>
<accession>A0A2G8SP90</accession>
<evidence type="ECO:0000259" key="1">
    <source>
        <dbReference type="Pfam" id="PF17390"/>
    </source>
</evidence>
<dbReference type="InterPro" id="IPR035398">
    <property type="entry name" value="Bac_rhamnosid_C"/>
</dbReference>
<keyword evidence="3" id="KW-1185">Reference proteome</keyword>
<dbReference type="Pfam" id="PF17390">
    <property type="entry name" value="Bac_rhamnosid_C"/>
    <property type="match status" value="1"/>
</dbReference>
<dbReference type="STRING" id="1077348.A0A2G8SP90"/>
<gene>
    <name evidence="2" type="ORF">GSI_02114</name>
</gene>
<dbReference type="Proteomes" id="UP000230002">
    <property type="component" value="Unassembled WGS sequence"/>
</dbReference>
<evidence type="ECO:0000313" key="3">
    <source>
        <dbReference type="Proteomes" id="UP000230002"/>
    </source>
</evidence>
<dbReference type="AlphaFoldDB" id="A0A2G8SP90"/>
<comment type="caution">
    <text evidence="2">The sequence shown here is derived from an EMBL/GenBank/DDBJ whole genome shotgun (WGS) entry which is preliminary data.</text>
</comment>
<name>A0A2G8SP90_9APHY</name>
<dbReference type="EMBL" id="AYKW01000003">
    <property type="protein sequence ID" value="PIL35388.1"/>
    <property type="molecule type" value="Genomic_DNA"/>
</dbReference>
<protein>
    <recommendedName>
        <fullName evidence="1">Alpha-L-rhamnosidase C-terminal domain-containing protein</fullName>
    </recommendedName>
</protein>
<reference evidence="2 3" key="1">
    <citation type="journal article" date="2015" name="Sci. Rep.">
        <title>Chromosome-level genome map provides insights into diverse defense mechanisms in the medicinal fungus Ganoderma sinense.</title>
        <authorList>
            <person name="Zhu Y."/>
            <person name="Xu J."/>
            <person name="Sun C."/>
            <person name="Zhou S."/>
            <person name="Xu H."/>
            <person name="Nelson D.R."/>
            <person name="Qian J."/>
            <person name="Song J."/>
            <person name="Luo H."/>
            <person name="Xiang L."/>
            <person name="Li Y."/>
            <person name="Xu Z."/>
            <person name="Ji A."/>
            <person name="Wang L."/>
            <person name="Lu S."/>
            <person name="Hayward A."/>
            <person name="Sun W."/>
            <person name="Li X."/>
            <person name="Schwartz D.C."/>
            <person name="Wang Y."/>
            <person name="Chen S."/>
        </authorList>
    </citation>
    <scope>NUCLEOTIDE SEQUENCE [LARGE SCALE GENOMIC DNA]</scope>
    <source>
        <strain evidence="2 3">ZZ0214-1</strain>
    </source>
</reference>
<feature type="domain" description="Alpha-L-rhamnosidase C-terminal" evidence="1">
    <location>
        <begin position="16"/>
        <end position="68"/>
    </location>
</feature>